<reference evidence="1 2" key="1">
    <citation type="submission" date="2009-07" db="EMBL/GenBank/DDBJ databases">
        <authorList>
            <person name="Madupu R."/>
            <person name="Sebastian Y."/>
            <person name="Durkin A.S."/>
            <person name="Torralba M."/>
            <person name="Methe B."/>
            <person name="Sutton G.G."/>
            <person name="Strausberg R.L."/>
            <person name="Nelson K.E."/>
        </authorList>
    </citation>
    <scope>NUCLEOTIDE SEQUENCE [LARGE SCALE GENOMIC DNA]</scope>
    <source>
        <strain evidence="1 2">RM3268</strain>
    </source>
</reference>
<sequence length="38" mass="4543">MVFLKFILYSLKKFTYNISFFLKILSMNLSVQIYMSGL</sequence>
<keyword evidence="2" id="KW-1185">Reference proteome</keyword>
<evidence type="ECO:0000313" key="1">
    <source>
        <dbReference type="EMBL" id="EEV18309.1"/>
    </source>
</evidence>
<evidence type="ECO:0000313" key="2">
    <source>
        <dbReference type="Proteomes" id="UP000005709"/>
    </source>
</evidence>
<comment type="caution">
    <text evidence="1">The sequence shown here is derived from an EMBL/GenBank/DDBJ whole genome shotgun (WGS) entry which is preliminary data.</text>
</comment>
<dbReference type="EMBL" id="ACYG01000019">
    <property type="protein sequence ID" value="EEV18309.1"/>
    <property type="molecule type" value="Genomic_DNA"/>
</dbReference>
<proteinExistence type="predicted"/>
<gene>
    <name evidence="1" type="ORF">CAMGR0001_1066</name>
</gene>
<organism evidence="1 2">
    <name type="scientific">Campylobacter gracilis RM3268</name>
    <dbReference type="NCBI Taxonomy" id="553220"/>
    <lineage>
        <taxon>Bacteria</taxon>
        <taxon>Pseudomonadati</taxon>
        <taxon>Campylobacterota</taxon>
        <taxon>Epsilonproteobacteria</taxon>
        <taxon>Campylobacterales</taxon>
        <taxon>Campylobacteraceae</taxon>
        <taxon>Campylobacter</taxon>
    </lineage>
</organism>
<name>C8PGS1_9BACT</name>
<dbReference type="AlphaFoldDB" id="C8PGS1"/>
<dbReference type="Proteomes" id="UP000005709">
    <property type="component" value="Unassembled WGS sequence"/>
</dbReference>
<accession>C8PGS1</accession>
<protein>
    <submittedName>
        <fullName evidence="1">Uncharacterized protein</fullName>
    </submittedName>
</protein>